<keyword evidence="1" id="KW-0378">Hydrolase</keyword>
<dbReference type="EMBL" id="CAJVPL010002590">
    <property type="protein sequence ID" value="CAG8614701.1"/>
    <property type="molecule type" value="Genomic_DNA"/>
</dbReference>
<protein>
    <submittedName>
        <fullName evidence="4">1736_t:CDS:1</fullName>
    </submittedName>
</protein>
<feature type="domain" description="RNase III" evidence="3">
    <location>
        <begin position="225"/>
        <end position="365"/>
    </location>
</feature>
<dbReference type="Proteomes" id="UP000789831">
    <property type="component" value="Unassembled WGS sequence"/>
</dbReference>
<reference evidence="4" key="1">
    <citation type="submission" date="2021-06" db="EMBL/GenBank/DDBJ databases">
        <authorList>
            <person name="Kallberg Y."/>
            <person name="Tangrot J."/>
            <person name="Rosling A."/>
        </authorList>
    </citation>
    <scope>NUCLEOTIDE SEQUENCE</scope>
    <source>
        <strain evidence="4">MT106</strain>
    </source>
</reference>
<dbReference type="InterPro" id="IPR036389">
    <property type="entry name" value="RNase_III_sf"/>
</dbReference>
<dbReference type="GO" id="GO:0006396">
    <property type="term" value="P:RNA processing"/>
    <property type="evidence" value="ECO:0007669"/>
    <property type="project" value="InterPro"/>
</dbReference>
<evidence type="ECO:0000313" key="4">
    <source>
        <dbReference type="EMBL" id="CAG8614701.1"/>
    </source>
</evidence>
<dbReference type="SMART" id="SM00535">
    <property type="entry name" value="RIBOc"/>
    <property type="match status" value="1"/>
</dbReference>
<dbReference type="CDD" id="cd00593">
    <property type="entry name" value="RIBOc"/>
    <property type="match status" value="1"/>
</dbReference>
<evidence type="ECO:0000259" key="3">
    <source>
        <dbReference type="PROSITE" id="PS50142"/>
    </source>
</evidence>
<dbReference type="InterPro" id="IPR000999">
    <property type="entry name" value="RNase_III_dom"/>
</dbReference>
<dbReference type="SUPFAM" id="SSF69065">
    <property type="entry name" value="RNase III domain-like"/>
    <property type="match status" value="1"/>
</dbReference>
<proteinExistence type="predicted"/>
<feature type="region of interest" description="Disordered" evidence="2">
    <location>
        <begin position="37"/>
        <end position="80"/>
    </location>
</feature>
<keyword evidence="5" id="KW-1185">Reference proteome</keyword>
<dbReference type="GO" id="GO:0004525">
    <property type="term" value="F:ribonuclease III activity"/>
    <property type="evidence" value="ECO:0007669"/>
    <property type="project" value="InterPro"/>
</dbReference>
<accession>A0A9N9CWK5</accession>
<dbReference type="OrthoDB" id="2392202at2759"/>
<evidence type="ECO:0000256" key="2">
    <source>
        <dbReference type="SAM" id="MobiDB-lite"/>
    </source>
</evidence>
<dbReference type="PANTHER" id="PTHR14950:SF37">
    <property type="entry name" value="ENDORIBONUCLEASE DICER"/>
    <property type="match status" value="1"/>
</dbReference>
<gene>
    <name evidence="4" type="ORF">AGERDE_LOCUS9770</name>
</gene>
<sequence length="421" mass="48564">MNNSTEAPIHYKYNGQLYCPVVGHAVAELVINQNEKFPDPTEVDHSVKITTTRERNSELSSFSSSQHDSRQQPEQQILPNPRTRAFLEEFNTHISQIRNDTDLTLSSNVLQSFSNFQRVYENLKNENDKNGSLETYNNDKIEIIEISDDEDELQEPGGIEIIEISDDEDDNKNTAQYYYSQTSNPYASALLSRQNTTSANLAYLHEARPILPVNIGDIEDLRINVRNIEPLPGMKINRYPTLPVFKNPTLRKVALTHSGINKDVSCNYERLEHLGDRVLQHLANHMAFDRAEKHPLLRQYKKRIMDHIEYAINFFVSNKTLAVIGHILDIRTLVVEEAGGPRNLTTKDIADYVEALIGALYEDNNRNFDTIREWYEPITGTLLDRILYKAIFKTGPDDQDVFNWAYDMYFHLNKRFIRATP</sequence>
<name>A0A9N9CWK5_9GLOM</name>
<evidence type="ECO:0000313" key="5">
    <source>
        <dbReference type="Proteomes" id="UP000789831"/>
    </source>
</evidence>
<dbReference type="Pfam" id="PF14622">
    <property type="entry name" value="Ribonucleas_3_3"/>
    <property type="match status" value="1"/>
</dbReference>
<dbReference type="Gene3D" id="1.10.1520.10">
    <property type="entry name" value="Ribonuclease III domain"/>
    <property type="match status" value="1"/>
</dbReference>
<comment type="caution">
    <text evidence="4">The sequence shown here is derived from an EMBL/GenBank/DDBJ whole genome shotgun (WGS) entry which is preliminary data.</text>
</comment>
<dbReference type="PROSITE" id="PS50142">
    <property type="entry name" value="RNASE_3_2"/>
    <property type="match status" value="1"/>
</dbReference>
<dbReference type="AlphaFoldDB" id="A0A9N9CWK5"/>
<dbReference type="PANTHER" id="PTHR14950">
    <property type="entry name" value="DICER-RELATED"/>
    <property type="match status" value="1"/>
</dbReference>
<feature type="compositionally biased region" description="Basic and acidic residues" evidence="2">
    <location>
        <begin position="37"/>
        <end position="57"/>
    </location>
</feature>
<evidence type="ECO:0000256" key="1">
    <source>
        <dbReference type="ARBA" id="ARBA00022801"/>
    </source>
</evidence>
<organism evidence="4 5">
    <name type="scientific">Ambispora gerdemannii</name>
    <dbReference type="NCBI Taxonomy" id="144530"/>
    <lineage>
        <taxon>Eukaryota</taxon>
        <taxon>Fungi</taxon>
        <taxon>Fungi incertae sedis</taxon>
        <taxon>Mucoromycota</taxon>
        <taxon>Glomeromycotina</taxon>
        <taxon>Glomeromycetes</taxon>
        <taxon>Archaeosporales</taxon>
        <taxon>Ambisporaceae</taxon>
        <taxon>Ambispora</taxon>
    </lineage>
</organism>